<feature type="region of interest" description="Disordered" evidence="8">
    <location>
        <begin position="377"/>
        <end position="408"/>
    </location>
</feature>
<dbReference type="OrthoDB" id="509138at2759"/>
<keyword evidence="11" id="KW-1185">Reference proteome</keyword>
<feature type="transmembrane region" description="Helical" evidence="9">
    <location>
        <begin position="123"/>
        <end position="139"/>
    </location>
</feature>
<dbReference type="STRING" id="554065.E1Z2J1"/>
<dbReference type="EMBL" id="GL433835">
    <property type="protein sequence ID" value="EFN59670.1"/>
    <property type="molecule type" value="Genomic_DNA"/>
</dbReference>
<protein>
    <submittedName>
        <fullName evidence="10">Uncharacterized protein</fullName>
    </submittedName>
</protein>
<organism evidence="11">
    <name type="scientific">Chlorella variabilis</name>
    <name type="common">Green alga</name>
    <dbReference type="NCBI Taxonomy" id="554065"/>
    <lineage>
        <taxon>Eukaryota</taxon>
        <taxon>Viridiplantae</taxon>
        <taxon>Chlorophyta</taxon>
        <taxon>core chlorophytes</taxon>
        <taxon>Trebouxiophyceae</taxon>
        <taxon>Chlorellales</taxon>
        <taxon>Chlorellaceae</taxon>
        <taxon>Chlorella clade</taxon>
        <taxon>Chlorella</taxon>
    </lineage>
</organism>
<evidence type="ECO:0000256" key="3">
    <source>
        <dbReference type="ARBA" id="ARBA00022692"/>
    </source>
</evidence>
<feature type="transmembrane region" description="Helical" evidence="9">
    <location>
        <begin position="201"/>
        <end position="220"/>
    </location>
</feature>
<keyword evidence="5 9" id="KW-1133">Transmembrane helix</keyword>
<dbReference type="RefSeq" id="XP_005851772.1">
    <property type="nucleotide sequence ID" value="XM_005851710.1"/>
</dbReference>
<keyword evidence="7" id="KW-0539">Nucleus</keyword>
<keyword evidence="3 9" id="KW-0812">Transmembrane</keyword>
<dbReference type="KEGG" id="cvr:CHLNCDRAFT_133177"/>
<dbReference type="PANTHER" id="PTHR13598:SF1">
    <property type="entry name" value="AT07567P-RELATED"/>
    <property type="match status" value="1"/>
</dbReference>
<evidence type="ECO:0000256" key="6">
    <source>
        <dbReference type="ARBA" id="ARBA00023136"/>
    </source>
</evidence>
<dbReference type="PANTHER" id="PTHR13598">
    <property type="entry name" value="AT07567P-RELATED"/>
    <property type="match status" value="1"/>
</dbReference>
<feature type="transmembrane region" description="Helical" evidence="9">
    <location>
        <begin position="176"/>
        <end position="195"/>
    </location>
</feature>
<dbReference type="InParanoid" id="E1Z2J1"/>
<evidence type="ECO:0000256" key="2">
    <source>
        <dbReference type="ARBA" id="ARBA00005748"/>
    </source>
</evidence>
<evidence type="ECO:0000256" key="7">
    <source>
        <dbReference type="ARBA" id="ARBA00023242"/>
    </source>
</evidence>
<dbReference type="AlphaFoldDB" id="E1Z2J1"/>
<evidence type="ECO:0000256" key="4">
    <source>
        <dbReference type="ARBA" id="ARBA00022729"/>
    </source>
</evidence>
<evidence type="ECO:0000313" key="10">
    <source>
        <dbReference type="EMBL" id="EFN59670.1"/>
    </source>
</evidence>
<dbReference type="OMA" id="SWWMAGS"/>
<evidence type="ECO:0000313" key="11">
    <source>
        <dbReference type="Proteomes" id="UP000008141"/>
    </source>
</evidence>
<proteinExistence type="inferred from homology"/>
<dbReference type="GeneID" id="17359374"/>
<evidence type="ECO:0000256" key="5">
    <source>
        <dbReference type="ARBA" id="ARBA00022989"/>
    </source>
</evidence>
<evidence type="ECO:0000256" key="9">
    <source>
        <dbReference type="SAM" id="Phobius"/>
    </source>
</evidence>
<dbReference type="InterPro" id="IPR019358">
    <property type="entry name" value="NEMP_fam"/>
</dbReference>
<evidence type="ECO:0000256" key="8">
    <source>
        <dbReference type="SAM" id="MobiDB-lite"/>
    </source>
</evidence>
<keyword evidence="4" id="KW-0732">Signal</keyword>
<comment type="similarity">
    <text evidence="2">Belongs to the NEMP family.</text>
</comment>
<reference evidence="10 11" key="1">
    <citation type="journal article" date="2010" name="Plant Cell">
        <title>The Chlorella variabilis NC64A genome reveals adaptation to photosymbiosis, coevolution with viruses, and cryptic sex.</title>
        <authorList>
            <person name="Blanc G."/>
            <person name="Duncan G."/>
            <person name="Agarkova I."/>
            <person name="Borodovsky M."/>
            <person name="Gurnon J."/>
            <person name="Kuo A."/>
            <person name="Lindquist E."/>
            <person name="Lucas S."/>
            <person name="Pangilinan J."/>
            <person name="Polle J."/>
            <person name="Salamov A."/>
            <person name="Terry A."/>
            <person name="Yamada T."/>
            <person name="Dunigan D.D."/>
            <person name="Grigoriev I.V."/>
            <person name="Claverie J.M."/>
            <person name="Van Etten J.L."/>
        </authorList>
    </citation>
    <scope>NUCLEOTIDE SEQUENCE [LARGE SCALE GENOMIC DNA]</scope>
    <source>
        <strain evidence="10 11">NC64A</strain>
    </source>
</reference>
<sequence length="408" mass="42686">MSVLRLDDGTVVQVEEFRGPSRASALPHLFTNCRVEVSCPSHKDFIVFTGASMADVQAAYARGDRAWCGLAHLLHDSPNCTVPISPYGSTFVAVAKPKTWLSGGTESRSCLLERQEVLSTPRVLAAVLGAFLFWNAGVLSESTPFRLTGGTLGVMALSSIIVLFILYRKVPHKGKLLAGTAIFGSTFLAAMRWLFGALRHPVTLAYLGVSGLAGLGLTYYYNNTANHKVNTMLRVALQLVGLASVYLSASMGEASVALCAALLCAKGLEFVRRHRSLASALASARHGVQEQLGGAEEAAEAAAEVAAAGAPAPAAAAVASCGGQARTPVVSAGWQPEPEVSPLIQRGLVLNEETGHIIGIGKGTYNRLVESGYVVDRRAGTITPPPPSPGSPGRAGKSGGAARRRRTS</sequence>
<keyword evidence="6 9" id="KW-0472">Membrane</keyword>
<dbReference type="eggNOG" id="ENOG502SW1J">
    <property type="taxonomic scope" value="Eukaryota"/>
</dbReference>
<gene>
    <name evidence="10" type="ORF">CHLNCDRAFT_133177</name>
</gene>
<dbReference type="Pfam" id="PF10225">
    <property type="entry name" value="NEMP"/>
    <property type="match status" value="1"/>
</dbReference>
<name>E1Z2J1_CHLVA</name>
<accession>E1Z2J1</accession>
<evidence type="ECO:0000256" key="1">
    <source>
        <dbReference type="ARBA" id="ARBA00004575"/>
    </source>
</evidence>
<dbReference type="Proteomes" id="UP000008141">
    <property type="component" value="Unassembled WGS sequence"/>
</dbReference>
<feature type="transmembrane region" description="Helical" evidence="9">
    <location>
        <begin position="145"/>
        <end position="167"/>
    </location>
</feature>
<dbReference type="GO" id="GO:0005637">
    <property type="term" value="C:nuclear inner membrane"/>
    <property type="evidence" value="ECO:0007669"/>
    <property type="project" value="UniProtKB-SubCell"/>
</dbReference>
<comment type="subcellular location">
    <subcellularLocation>
        <location evidence="1">Nucleus inner membrane</location>
        <topology evidence="1">Multi-pass membrane protein</topology>
        <orientation evidence="1">Nucleoplasmic side</orientation>
    </subcellularLocation>
</comment>